<sequence>MTIEEFEKVVEKMRPEWEKVQEQKKCHVKTACIGRQNTLYNSILSNLHNAPILELTIQLS</sequence>
<dbReference type="AlphaFoldDB" id="A0A3B0IUZ2"/>
<name>A0A3B0IUZ2_9RICK</name>
<accession>A0A3B0IUZ2</accession>
<protein>
    <submittedName>
        <fullName evidence="1">Uncharacterized protein</fullName>
    </submittedName>
</protein>
<evidence type="ECO:0000313" key="1">
    <source>
        <dbReference type="EMBL" id="SPP32777.1"/>
    </source>
</evidence>
<gene>
    <name evidence="1" type="ORF">WBAD_0138</name>
</gene>
<proteinExistence type="predicted"/>
<organism evidence="1">
    <name type="scientific">Wolbachia endosymbiont of Aleurodicus dispersus</name>
    <dbReference type="NCBI Taxonomy" id="1288877"/>
    <lineage>
        <taxon>Bacteria</taxon>
        <taxon>Pseudomonadati</taxon>
        <taxon>Pseudomonadota</taxon>
        <taxon>Alphaproteobacteria</taxon>
        <taxon>Rickettsiales</taxon>
        <taxon>Anaplasmataceae</taxon>
        <taxon>Wolbachieae</taxon>
        <taxon>Wolbachia</taxon>
    </lineage>
</organism>
<dbReference type="EMBL" id="OUNE01000024">
    <property type="protein sequence ID" value="SPP32777.1"/>
    <property type="molecule type" value="Genomic_DNA"/>
</dbReference>
<reference evidence="1" key="1">
    <citation type="submission" date="2018-04" db="EMBL/GenBank/DDBJ databases">
        <authorList>
            <person name="Go L.Y."/>
            <person name="Mitchell J.A."/>
        </authorList>
    </citation>
    <scope>NUCLEOTIDE SEQUENCE</scope>
    <source>
        <strain evidence="1">WBAD</strain>
    </source>
</reference>